<dbReference type="SUPFAM" id="SSF117281">
    <property type="entry name" value="Kelch motif"/>
    <property type="match status" value="1"/>
</dbReference>
<dbReference type="Proteomes" id="UP000186953">
    <property type="component" value="Unassembled WGS sequence"/>
</dbReference>
<proteinExistence type="predicted"/>
<evidence type="ECO:0000313" key="1">
    <source>
        <dbReference type="EMBL" id="SIQ99445.1"/>
    </source>
</evidence>
<dbReference type="EMBL" id="FTMA01000005">
    <property type="protein sequence ID" value="SIQ99445.1"/>
    <property type="molecule type" value="Genomic_DNA"/>
</dbReference>
<organism evidence="1 2">
    <name type="scientific">Maribacter ulvicola</name>
    <dbReference type="NCBI Taxonomy" id="228959"/>
    <lineage>
        <taxon>Bacteria</taxon>
        <taxon>Pseudomonadati</taxon>
        <taxon>Bacteroidota</taxon>
        <taxon>Flavobacteriia</taxon>
        <taxon>Flavobacteriales</taxon>
        <taxon>Flavobacteriaceae</taxon>
        <taxon>Maribacter</taxon>
    </lineage>
</organism>
<evidence type="ECO:0000313" key="2">
    <source>
        <dbReference type="Proteomes" id="UP000186953"/>
    </source>
</evidence>
<dbReference type="RefSeq" id="WP_076548979.1">
    <property type="nucleotide sequence ID" value="NZ_FTMA01000005.1"/>
</dbReference>
<dbReference type="AlphaFoldDB" id="A0A1N6XAR7"/>
<name>A0A1N6XAR7_9FLAO</name>
<keyword evidence="2" id="KW-1185">Reference proteome</keyword>
<sequence>MIADIVANIPVKKGLNGCYTGIHNGVMLVAGGANFPNKELWEGGKKKWYNSIFVLKKPKGDVTYKWAADLILQLPEPLAYGASVTTKLGVLCIGGENGKNVVNNVFLLQWDKSTKQVCLKKMPFLPIPLCNMSACVINDVVYVVGGQTSLGGEATSHIFTLDLNLTPENQKWESLVGFPGPGRNQAIVTGQYKGANIHLYVMSGVYFNREQYPNTKMLSDVYEFDIINRKWTQMKDVPNNNTPLFPDGFIAAAPVLPIEKTNIIIFGGAGGEHQPLAQKQELEQEIEVIKSNNYGNKVILLEKIKTLENESISLLRSTTFSRILWSYNTEKDSWIKLGTLPKNPQIVTNALYWDNAIFIPGGEISPGVRTAGILKISINNIALNHSLQI</sequence>
<accession>A0A1N6XAR7</accession>
<gene>
    <name evidence="1" type="ORF">SAMN05421797_10554</name>
</gene>
<protein>
    <submittedName>
        <fullName evidence="1">Cyclically-permuted mutarotase family protein</fullName>
    </submittedName>
</protein>
<dbReference type="PANTHER" id="PTHR23244">
    <property type="entry name" value="KELCH REPEAT DOMAIN"/>
    <property type="match status" value="1"/>
</dbReference>
<dbReference type="Gene3D" id="2.120.10.80">
    <property type="entry name" value="Kelch-type beta propeller"/>
    <property type="match status" value="1"/>
</dbReference>
<dbReference type="InterPro" id="IPR056734">
    <property type="entry name" value="NANM"/>
</dbReference>
<dbReference type="STRING" id="228959.SAMN05421797_10554"/>
<dbReference type="Pfam" id="PF24996">
    <property type="entry name" value="NANM"/>
    <property type="match status" value="2"/>
</dbReference>
<dbReference type="PANTHER" id="PTHR23244:SF459">
    <property type="entry name" value="BTB DOMAIN-CONTAINING PROTEIN"/>
    <property type="match status" value="1"/>
</dbReference>
<dbReference type="OrthoDB" id="9803597at2"/>
<dbReference type="InterPro" id="IPR015915">
    <property type="entry name" value="Kelch-typ_b-propeller"/>
</dbReference>
<reference evidence="2" key="1">
    <citation type="submission" date="2017-01" db="EMBL/GenBank/DDBJ databases">
        <authorList>
            <person name="Varghese N."/>
            <person name="Submissions S."/>
        </authorList>
    </citation>
    <scope>NUCLEOTIDE SEQUENCE [LARGE SCALE GENOMIC DNA]</scope>
    <source>
        <strain evidence="2">DSM 15366</strain>
    </source>
</reference>